<dbReference type="AlphaFoldDB" id="A0A9Q6EJQ3"/>
<feature type="transmembrane region" description="Helical" evidence="1">
    <location>
        <begin position="121"/>
        <end position="142"/>
    </location>
</feature>
<keyword evidence="1" id="KW-0812">Transmembrane</keyword>
<feature type="transmembrane region" description="Helical" evidence="1">
    <location>
        <begin position="194"/>
        <end position="211"/>
    </location>
</feature>
<feature type="transmembrane region" description="Helical" evidence="1">
    <location>
        <begin position="16"/>
        <end position="33"/>
    </location>
</feature>
<evidence type="ECO:0000259" key="2">
    <source>
        <dbReference type="Pfam" id="PF02517"/>
    </source>
</evidence>
<feature type="transmembrane region" description="Helical" evidence="1">
    <location>
        <begin position="217"/>
        <end position="237"/>
    </location>
</feature>
<evidence type="ECO:0000256" key="1">
    <source>
        <dbReference type="SAM" id="Phobius"/>
    </source>
</evidence>
<feature type="transmembrane region" description="Helical" evidence="1">
    <location>
        <begin position="80"/>
        <end position="101"/>
    </location>
</feature>
<dbReference type="InterPro" id="IPR003675">
    <property type="entry name" value="Rce1/LyrA-like_dom"/>
</dbReference>
<name>A0A9Q6EJQ3_NOSLI</name>
<keyword evidence="3" id="KW-0645">Protease</keyword>
<dbReference type="EMBL" id="LAHD01000077">
    <property type="protein sequence ID" value="PHK00839.1"/>
    <property type="molecule type" value="Genomic_DNA"/>
</dbReference>
<dbReference type="PANTHER" id="PTHR39430:SF1">
    <property type="entry name" value="PROTEASE"/>
    <property type="match status" value="1"/>
</dbReference>
<protein>
    <submittedName>
        <fullName evidence="3">CAAX protease</fullName>
    </submittedName>
</protein>
<dbReference type="GO" id="GO:0080120">
    <property type="term" value="P:CAAX-box protein maturation"/>
    <property type="evidence" value="ECO:0007669"/>
    <property type="project" value="UniProtKB-ARBA"/>
</dbReference>
<evidence type="ECO:0000313" key="3">
    <source>
        <dbReference type="EMBL" id="PHK00839.1"/>
    </source>
</evidence>
<reference evidence="3 4" key="1">
    <citation type="submission" date="2015-02" db="EMBL/GenBank/DDBJ databases">
        <title>Nostoc linckia genome annotation.</title>
        <authorList>
            <person name="Zhou Z."/>
        </authorList>
    </citation>
    <scope>NUCLEOTIDE SEQUENCE [LARGE SCALE GENOMIC DNA]</scope>
    <source>
        <strain evidence="4">z8</strain>
    </source>
</reference>
<keyword evidence="3" id="KW-0378">Hydrolase</keyword>
<dbReference type="PANTHER" id="PTHR39430">
    <property type="entry name" value="MEMBRANE-ASSOCIATED PROTEASE-RELATED"/>
    <property type="match status" value="1"/>
</dbReference>
<sequence>MSQNFLDATNQGKNDWWRYLLGVFFVVFSYWYIGSLTSGIFATILFLVSSAVNGNEVSSLPSEFQNQLELYLQASQTRYFVIYSIPVFCASLAIFVTINWLHKRKIQTLISPDSSLNFQRLISGFIAWLMILIAFTGVDYLIQPQVYSWTFDLAQWLPLFPLVLVLTPIQTSAEEFLYRGYLLQGLGLLSRQRLVLIIVTSLLFMLPHLSNPEMQRGEIWVALQYFSWGVFFSALTLKDNRLELSLGAHAANNIFAFLFVNTKDSVITTPAVLTINDPGDPKVGLVVFWLMIAIFYYFFFGKRKQTR</sequence>
<dbReference type="GeneID" id="57098674"/>
<gene>
    <name evidence="3" type="ORF">VF08_23100</name>
</gene>
<feature type="domain" description="CAAX prenyl protease 2/Lysostaphin resistance protein A-like" evidence="2">
    <location>
        <begin position="157"/>
        <end position="255"/>
    </location>
</feature>
<evidence type="ECO:0000313" key="4">
    <source>
        <dbReference type="Proteomes" id="UP000222310"/>
    </source>
</evidence>
<keyword evidence="1" id="KW-0472">Membrane</keyword>
<comment type="caution">
    <text evidence="3">The sequence shown here is derived from an EMBL/GenBank/DDBJ whole genome shotgun (WGS) entry which is preliminary data.</text>
</comment>
<proteinExistence type="predicted"/>
<dbReference type="Pfam" id="PF02517">
    <property type="entry name" value="Rce1-like"/>
    <property type="match status" value="1"/>
</dbReference>
<feature type="transmembrane region" description="Helical" evidence="1">
    <location>
        <begin position="282"/>
        <end position="300"/>
    </location>
</feature>
<dbReference type="RefSeq" id="WP_099070985.1">
    <property type="nucleotide sequence ID" value="NZ_LAHD01000077.1"/>
</dbReference>
<dbReference type="GO" id="GO:0004175">
    <property type="term" value="F:endopeptidase activity"/>
    <property type="evidence" value="ECO:0007669"/>
    <property type="project" value="UniProtKB-ARBA"/>
</dbReference>
<keyword evidence="1" id="KW-1133">Transmembrane helix</keyword>
<dbReference type="GO" id="GO:0006508">
    <property type="term" value="P:proteolysis"/>
    <property type="evidence" value="ECO:0007669"/>
    <property type="project" value="UniProtKB-KW"/>
</dbReference>
<organism evidence="3 4">
    <name type="scientific">Nostoc linckia z8</name>
    <dbReference type="NCBI Taxonomy" id="1628746"/>
    <lineage>
        <taxon>Bacteria</taxon>
        <taxon>Bacillati</taxon>
        <taxon>Cyanobacteriota</taxon>
        <taxon>Cyanophyceae</taxon>
        <taxon>Nostocales</taxon>
        <taxon>Nostocaceae</taxon>
        <taxon>Nostoc</taxon>
    </lineage>
</organism>
<dbReference type="Proteomes" id="UP000222310">
    <property type="component" value="Unassembled WGS sequence"/>
</dbReference>
<accession>A0A9Q6EJQ3</accession>